<protein>
    <submittedName>
        <fullName evidence="2">Uncharacterized protein</fullName>
    </submittedName>
</protein>
<dbReference type="AlphaFoldDB" id="A0A165JZZ7"/>
<dbReference type="InParanoid" id="A0A165JZZ7"/>
<evidence type="ECO:0000256" key="1">
    <source>
        <dbReference type="SAM" id="MobiDB-lite"/>
    </source>
</evidence>
<feature type="region of interest" description="Disordered" evidence="1">
    <location>
        <begin position="132"/>
        <end position="174"/>
    </location>
</feature>
<evidence type="ECO:0000313" key="3">
    <source>
        <dbReference type="Proteomes" id="UP000076842"/>
    </source>
</evidence>
<dbReference type="OrthoDB" id="3400080at2759"/>
<dbReference type="EMBL" id="KV423916">
    <property type="protein sequence ID" value="KZT62486.1"/>
    <property type="molecule type" value="Genomic_DNA"/>
</dbReference>
<sequence>MREGMIWREWSGWVDEAKNRRRGQLGWKPPIHKTHLKVEHRHDPATAPELAYEREIAAHAGLEAAYDAKAVPSAPSTEGQRRRLRELGAQRLQDLQALARSREKKSSGIAASVDKGVAKDVVERELSEASVEEVADARSEKDRGTLATAKKENAKEVVERELSEPSVEGVADARSEKDRGTVAIAMKENAKEVVVDRELREARIRSKLMEELHRPGSEVEQDWTRGYTKRASVPSAPQKPNIRSIELAQGLMEHGAPKIDGVIPMLSKQEINAWLSKIKQETDIDFLPTEDQLTLAQHMVEQGARNADKLREGMTWRELTAWMDEAKNLGWKPPALARHIGPKQRSEPATAAQLAYAHDLAAYAKLEVPYVAEDAKRGEVEDFIAQARATLTRKGATLRGQDVPSGPASKLQKVRLRRLGEKLSPGLTWGEAHKRLQELQEAKKSRKNKSSGSVASAKKENGNENVEPELAEKSAEMKLPEAVDRTRSEEENAEKGTASAEGAAAERKIGQGSDEGRSVRKKVAGRGSRLLRDIIRELRTD</sequence>
<accession>A0A165JZZ7</accession>
<reference evidence="2 3" key="1">
    <citation type="journal article" date="2016" name="Mol. Biol. Evol.">
        <title>Comparative Genomics of Early-Diverging Mushroom-Forming Fungi Provides Insights into the Origins of Lignocellulose Decay Capabilities.</title>
        <authorList>
            <person name="Nagy L.G."/>
            <person name="Riley R."/>
            <person name="Tritt A."/>
            <person name="Adam C."/>
            <person name="Daum C."/>
            <person name="Floudas D."/>
            <person name="Sun H."/>
            <person name="Yadav J.S."/>
            <person name="Pangilinan J."/>
            <person name="Larsson K.H."/>
            <person name="Matsuura K."/>
            <person name="Barry K."/>
            <person name="Labutti K."/>
            <person name="Kuo R."/>
            <person name="Ohm R.A."/>
            <person name="Bhattacharya S.S."/>
            <person name="Shirouzu T."/>
            <person name="Yoshinaga Y."/>
            <person name="Martin F.M."/>
            <person name="Grigoriev I.V."/>
            <person name="Hibbett D.S."/>
        </authorList>
    </citation>
    <scope>NUCLEOTIDE SEQUENCE [LARGE SCALE GENOMIC DNA]</scope>
    <source>
        <strain evidence="2 3">HHB12733</strain>
    </source>
</reference>
<organism evidence="2 3">
    <name type="scientific">Calocera cornea HHB12733</name>
    <dbReference type="NCBI Taxonomy" id="1353952"/>
    <lineage>
        <taxon>Eukaryota</taxon>
        <taxon>Fungi</taxon>
        <taxon>Dikarya</taxon>
        <taxon>Basidiomycota</taxon>
        <taxon>Agaricomycotina</taxon>
        <taxon>Dacrymycetes</taxon>
        <taxon>Dacrymycetales</taxon>
        <taxon>Dacrymycetaceae</taxon>
        <taxon>Calocera</taxon>
    </lineage>
</organism>
<dbReference type="Proteomes" id="UP000076842">
    <property type="component" value="Unassembled WGS sequence"/>
</dbReference>
<feature type="region of interest" description="Disordered" evidence="1">
    <location>
        <begin position="440"/>
        <end position="526"/>
    </location>
</feature>
<gene>
    <name evidence="2" type="ORF">CALCODRAFT_479083</name>
</gene>
<evidence type="ECO:0000313" key="2">
    <source>
        <dbReference type="EMBL" id="KZT62486.1"/>
    </source>
</evidence>
<keyword evidence="3" id="KW-1185">Reference proteome</keyword>
<feature type="compositionally biased region" description="Basic and acidic residues" evidence="1">
    <location>
        <begin position="470"/>
        <end position="494"/>
    </location>
</feature>
<proteinExistence type="predicted"/>
<name>A0A165JZZ7_9BASI</name>
<feature type="compositionally biased region" description="Basic and acidic residues" evidence="1">
    <location>
        <begin position="135"/>
        <end position="163"/>
    </location>
</feature>
<feature type="compositionally biased region" description="Basic and acidic residues" evidence="1">
    <location>
        <begin position="504"/>
        <end position="518"/>
    </location>
</feature>